<comment type="caution">
    <text evidence="2">The sequence shown here is derived from an EMBL/GenBank/DDBJ whole genome shotgun (WGS) entry which is preliminary data.</text>
</comment>
<feature type="region of interest" description="Disordered" evidence="1">
    <location>
        <begin position="556"/>
        <end position="576"/>
    </location>
</feature>
<dbReference type="PANTHER" id="PTHR46087">
    <property type="entry name" value="PUTATIVE, EXPRESSED-RELATED"/>
    <property type="match status" value="1"/>
</dbReference>
<dbReference type="InterPro" id="IPR055296">
    <property type="entry name" value="SRL2-like"/>
</dbReference>
<evidence type="ECO:0008006" key="4">
    <source>
        <dbReference type="Google" id="ProtNLM"/>
    </source>
</evidence>
<dbReference type="Proteomes" id="UP001454036">
    <property type="component" value="Unassembled WGS sequence"/>
</dbReference>
<reference evidence="2 3" key="1">
    <citation type="submission" date="2024-01" db="EMBL/GenBank/DDBJ databases">
        <title>The complete chloroplast genome sequence of Lithospermum erythrorhizon: insights into the phylogenetic relationship among Boraginaceae species and the maternal lineages of purple gromwells.</title>
        <authorList>
            <person name="Okada T."/>
            <person name="Watanabe K."/>
        </authorList>
    </citation>
    <scope>NUCLEOTIDE SEQUENCE [LARGE SCALE GENOMIC DNA]</scope>
</reference>
<proteinExistence type="predicted"/>
<evidence type="ECO:0000313" key="3">
    <source>
        <dbReference type="Proteomes" id="UP001454036"/>
    </source>
</evidence>
<dbReference type="InterPro" id="IPR049152">
    <property type="entry name" value="EFR3-like_ARM"/>
</dbReference>
<keyword evidence="3" id="KW-1185">Reference proteome</keyword>
<dbReference type="AlphaFoldDB" id="A0AAV3R3S2"/>
<dbReference type="SUPFAM" id="SSF48371">
    <property type="entry name" value="ARM repeat"/>
    <property type="match status" value="1"/>
</dbReference>
<feature type="region of interest" description="Disordered" evidence="1">
    <location>
        <begin position="524"/>
        <end position="544"/>
    </location>
</feature>
<evidence type="ECO:0000256" key="1">
    <source>
        <dbReference type="SAM" id="MobiDB-lite"/>
    </source>
</evidence>
<dbReference type="InterPro" id="IPR016024">
    <property type="entry name" value="ARM-type_fold"/>
</dbReference>
<dbReference type="Pfam" id="PF21052">
    <property type="entry name" value="EFR3_ARM"/>
    <property type="match status" value="1"/>
</dbReference>
<gene>
    <name evidence="2" type="ORF">LIER_24338</name>
</gene>
<accession>A0AAV3R3S2</accession>
<dbReference type="PANTHER" id="PTHR46087:SF1">
    <property type="entry name" value="ARM REPEAT SUPERFAMILY PROTEIN"/>
    <property type="match status" value="1"/>
</dbReference>
<dbReference type="EMBL" id="BAABME010007046">
    <property type="protein sequence ID" value="GAA0169966.1"/>
    <property type="molecule type" value="Genomic_DNA"/>
</dbReference>
<protein>
    <recommendedName>
        <fullName evidence="4">ARM repeat superfamily protein</fullName>
    </recommendedName>
</protein>
<evidence type="ECO:0000313" key="2">
    <source>
        <dbReference type="EMBL" id="GAA0169966.1"/>
    </source>
</evidence>
<organism evidence="2 3">
    <name type="scientific">Lithospermum erythrorhizon</name>
    <name type="common">Purple gromwell</name>
    <name type="synonym">Lithospermum officinale var. erythrorhizon</name>
    <dbReference type="NCBI Taxonomy" id="34254"/>
    <lineage>
        <taxon>Eukaryota</taxon>
        <taxon>Viridiplantae</taxon>
        <taxon>Streptophyta</taxon>
        <taxon>Embryophyta</taxon>
        <taxon>Tracheophyta</taxon>
        <taxon>Spermatophyta</taxon>
        <taxon>Magnoliopsida</taxon>
        <taxon>eudicotyledons</taxon>
        <taxon>Gunneridae</taxon>
        <taxon>Pentapetalae</taxon>
        <taxon>asterids</taxon>
        <taxon>lamiids</taxon>
        <taxon>Boraginales</taxon>
        <taxon>Boraginaceae</taxon>
        <taxon>Boraginoideae</taxon>
        <taxon>Lithospermeae</taxon>
        <taxon>Lithospermum</taxon>
    </lineage>
</organism>
<name>A0AAV3R3S2_LITER</name>
<sequence length="1024" mass="114324">MGYMSRKVIPACGNMCICCPSLRARSRQPVKRYKKLLAEIFPRNQDVEPNDRMIGKLCEYASRNPLRIPKITEYLEQRCYKDLRNENIGSVKSVLLVYRKLLSSCKDQMPLFASSLLGIVRTLLEQTQDDEMQILGCNTLVDFISCQMDGTYMFNLEGLIPKLRLLAQEVGEDERVLRLRSAGMQTLAVLVHFMGEHSHISMDFDHIITVTLENYMDPPINSENTKSENKGDQSTYQWTNGVLEAEGKDSSFPDMSKKVPSLLKLVDTEIDLTSTVETSKSPSFWARVCLRNIALLAKDATTVRRVLEPLLNIFDSENFWVPEKGLAAPVLAQLQLVLEESGETSHHLLLMLVKHLDHKSVAKMPETQLNVVNVTSELAKNSKQQESTAIIGAISDLIKHLRKHIQYAAEASTPNDDLDKWNSSLQRAIENCILQLAIKVADVGPILDMIAVVLENIAAVAGIARATISSIYRTVQLISSVPNVSYHNKAFPDALFHHLLLAMAHPDHETRVGAHHIFSTVVMPSSKDPSAQKDGSPFHPLRQSSSMLNKLKTLSISGKSEDEGQPMDDPLRQSSSMLNKLKTLSISWKSEDEGQPMDERMTGDSQVVDQITDRPVRRPFHGQSYSFKGSISERKTELTSLRLSSHQLSLLLSSIWVQAMSMDNGPANFEAMAHTYNIALLFTRSKNSGYLVLVRCFQLALSLRNISLDREGGLQPCRRRSLFTLASYMLIFSARACNLQELVKVVKSSLTDETVDPHLKFPEDIKLYAAGACNTAKIYGTEEDDVAALKSLSLIDLRDEHLKEIVISHFMTKYTNLSEDKLASIKGQLLQGFSTDDAYPSGAPLFMETQRPCSPLAHMEFETFDEAIAPSILTEEGYLDHSESQSGRKTSDSISSLDVLSVNQLLESVLETARQVASYPVSSTPIPYDQVKNQCEALVTGKQQKMSALHSFKLQQGAKALLSPEENEKLNMALELSTELKLENIELRIAGQNQLTCSNQYVQQQSFRLPPSSPYDKFLKAAGC</sequence>